<dbReference type="Proteomes" id="UP000190961">
    <property type="component" value="Unassembled WGS sequence"/>
</dbReference>
<dbReference type="SUPFAM" id="SSF69304">
    <property type="entry name" value="Tricorn protease N-terminal domain"/>
    <property type="match status" value="1"/>
</dbReference>
<evidence type="ECO:0000313" key="4">
    <source>
        <dbReference type="Proteomes" id="UP000190961"/>
    </source>
</evidence>
<feature type="chain" id="PRO_5012459554" evidence="2">
    <location>
        <begin position="29"/>
        <end position="565"/>
    </location>
</feature>
<evidence type="ECO:0000313" key="3">
    <source>
        <dbReference type="EMBL" id="SKC52357.1"/>
    </source>
</evidence>
<dbReference type="AlphaFoldDB" id="A0A1T5JL99"/>
<reference evidence="3 4" key="1">
    <citation type="submission" date="2017-02" db="EMBL/GenBank/DDBJ databases">
        <authorList>
            <person name="Peterson S.W."/>
        </authorList>
    </citation>
    <scope>NUCLEOTIDE SEQUENCE [LARGE SCALE GENOMIC DNA]</scope>
    <source>
        <strain evidence="3 4">DSM 25262</strain>
    </source>
</reference>
<keyword evidence="4" id="KW-1185">Reference proteome</keyword>
<keyword evidence="2" id="KW-0732">Signal</keyword>
<name>A0A1T5JL99_9BACT</name>
<sequence length="565" mass="63761">MPTYAQKISMKKLILAGCSLIFSQILFAQAIRITDTPHPKNETFGFSMNKARDQAFYVWSHGGRDTLSIYSVTRKKGKWQKPVTASFSSKPGVWKDIDPFITPDGKQVYFQSNRPVTPGGSVSKQFDIWMVSKTEKGWSEAQHLGNVVNSDSSESFASVTDSRTLYFGSGRKGSYGKLDIFSSTLKDGVRQVPVNIGMTINTTHYDTNPFIAHDESFLIFSTEIDGNYGDNDLYISFNIGGKWTKPWNLGNNVNSSISEFCPFMLPGEDTLYFARLDKKKRFKEDLYKVYLPVQSLKQRVMYKATIFEDGLISTGNTMSVAFEPDGKTVYVARSNSNRSVVKLFQSTLINGKWSEPSVVPFSENFPFTGLPFIIPDGSKMIFTVEDKSKDLWISDKTADGWGKPYPLPGKVNNNGYGEYFATTSNQGTLYFSSERGSSKCDIYKSVRVNGEWQEPVKVEGINTDVSESNPWIAPDESYMIFMSDRPDGFGAFDLYISYNENETWSIPQNLGPEVNTDVNDFQPAMSPDGKYFYFTRTAWPSGIDRRIGREDVYRIDARILSLKKK</sequence>
<organism evidence="3 4">
    <name type="scientific">Ohtaekwangia koreensis</name>
    <dbReference type="NCBI Taxonomy" id="688867"/>
    <lineage>
        <taxon>Bacteria</taxon>
        <taxon>Pseudomonadati</taxon>
        <taxon>Bacteroidota</taxon>
        <taxon>Cytophagia</taxon>
        <taxon>Cytophagales</taxon>
        <taxon>Fulvivirgaceae</taxon>
        <taxon>Ohtaekwangia</taxon>
    </lineage>
</organism>
<comment type="similarity">
    <text evidence="1">Belongs to the TolB family.</text>
</comment>
<dbReference type="STRING" id="688867.SAMN05660236_1239"/>
<dbReference type="EMBL" id="FUZU01000001">
    <property type="protein sequence ID" value="SKC52357.1"/>
    <property type="molecule type" value="Genomic_DNA"/>
</dbReference>
<dbReference type="InterPro" id="IPR011042">
    <property type="entry name" value="6-blade_b-propeller_TolB-like"/>
</dbReference>
<proteinExistence type="inferred from homology"/>
<dbReference type="PANTHER" id="PTHR36842">
    <property type="entry name" value="PROTEIN TOLB HOMOLOG"/>
    <property type="match status" value="1"/>
</dbReference>
<feature type="signal peptide" evidence="2">
    <location>
        <begin position="1"/>
        <end position="28"/>
    </location>
</feature>
<dbReference type="InterPro" id="IPR011659">
    <property type="entry name" value="WD40"/>
</dbReference>
<protein>
    <submittedName>
        <fullName evidence="3">WD40-like Beta Propeller Repeat</fullName>
    </submittedName>
</protein>
<evidence type="ECO:0000256" key="1">
    <source>
        <dbReference type="ARBA" id="ARBA00009820"/>
    </source>
</evidence>
<dbReference type="SUPFAM" id="SSF82171">
    <property type="entry name" value="DPP6 N-terminal domain-like"/>
    <property type="match status" value="1"/>
</dbReference>
<gene>
    <name evidence="3" type="ORF">SAMN05660236_1239</name>
</gene>
<dbReference type="Pfam" id="PF07676">
    <property type="entry name" value="PD40"/>
    <property type="match status" value="4"/>
</dbReference>
<dbReference type="Gene3D" id="2.120.10.30">
    <property type="entry name" value="TolB, C-terminal domain"/>
    <property type="match status" value="2"/>
</dbReference>
<evidence type="ECO:0000256" key="2">
    <source>
        <dbReference type="SAM" id="SignalP"/>
    </source>
</evidence>
<accession>A0A1T5JL99</accession>